<protein>
    <submittedName>
        <fullName evidence="1">Uncharacterized protein</fullName>
    </submittedName>
</protein>
<reference evidence="1 2" key="1">
    <citation type="submission" date="2024-03" db="EMBL/GenBank/DDBJ databases">
        <title>A high-quality draft genome sequence of Diaporthe vaccinii, a causative agent of upright dieback and viscid rot disease in cranberry plants.</title>
        <authorList>
            <person name="Sarrasin M."/>
            <person name="Lang B.F."/>
            <person name="Burger G."/>
        </authorList>
    </citation>
    <scope>NUCLEOTIDE SEQUENCE [LARGE SCALE GENOMIC DNA]</scope>
    <source>
        <strain evidence="1 2">IS7</strain>
    </source>
</reference>
<dbReference type="EMBL" id="JBAWTH010000202">
    <property type="protein sequence ID" value="KAL2273052.1"/>
    <property type="molecule type" value="Genomic_DNA"/>
</dbReference>
<sequence>MMARRYPLTKHMPPDQIVPRCTTPAVPNGLILQGTGGTIQGVGLLEPCKPDVPIKELSERLSRDGVVWVKCLLDPALVNKFRGDYLSMVDQGTNMLEPGTDPVDGIFSGED</sequence>
<evidence type="ECO:0000313" key="2">
    <source>
        <dbReference type="Proteomes" id="UP001600888"/>
    </source>
</evidence>
<dbReference type="Proteomes" id="UP001600888">
    <property type="component" value="Unassembled WGS sequence"/>
</dbReference>
<gene>
    <name evidence="1" type="ORF">FJTKL_05623</name>
</gene>
<name>A0ABR4DRP4_9PEZI</name>
<comment type="caution">
    <text evidence="1">The sequence shown here is derived from an EMBL/GenBank/DDBJ whole genome shotgun (WGS) entry which is preliminary data.</text>
</comment>
<evidence type="ECO:0000313" key="1">
    <source>
        <dbReference type="EMBL" id="KAL2273052.1"/>
    </source>
</evidence>
<proteinExistence type="predicted"/>
<accession>A0ABR4DRP4</accession>
<keyword evidence="2" id="KW-1185">Reference proteome</keyword>
<organism evidence="1 2">
    <name type="scientific">Diaporthe vaccinii</name>
    <dbReference type="NCBI Taxonomy" id="105482"/>
    <lineage>
        <taxon>Eukaryota</taxon>
        <taxon>Fungi</taxon>
        <taxon>Dikarya</taxon>
        <taxon>Ascomycota</taxon>
        <taxon>Pezizomycotina</taxon>
        <taxon>Sordariomycetes</taxon>
        <taxon>Sordariomycetidae</taxon>
        <taxon>Diaporthales</taxon>
        <taxon>Diaporthaceae</taxon>
        <taxon>Diaporthe</taxon>
        <taxon>Diaporthe eres species complex</taxon>
    </lineage>
</organism>